<evidence type="ECO:0000256" key="9">
    <source>
        <dbReference type="ARBA" id="ARBA00023242"/>
    </source>
</evidence>
<evidence type="ECO:0000256" key="11">
    <source>
        <dbReference type="PIRNR" id="PIRNR005719"/>
    </source>
</evidence>
<protein>
    <recommendedName>
        <fullName evidence="11">Structural maintenance of chromosomes protein</fullName>
    </recommendedName>
</protein>
<dbReference type="GO" id="GO:0016887">
    <property type="term" value="F:ATP hydrolysis activity"/>
    <property type="evidence" value="ECO:0007669"/>
    <property type="project" value="InterPro"/>
</dbReference>
<dbReference type="OrthoDB" id="5575062at2759"/>
<feature type="region of interest" description="Disordered" evidence="13">
    <location>
        <begin position="718"/>
        <end position="737"/>
    </location>
</feature>
<evidence type="ECO:0000256" key="4">
    <source>
        <dbReference type="ARBA" id="ARBA00022741"/>
    </source>
</evidence>
<dbReference type="Pfam" id="PF06470">
    <property type="entry name" value="SMC_hinge"/>
    <property type="match status" value="1"/>
</dbReference>
<dbReference type="FunFam" id="3.40.50.300:FF:000481">
    <property type="entry name" value="Structural maintenance of chromosomes 4"/>
    <property type="match status" value="1"/>
</dbReference>
<evidence type="ECO:0000256" key="7">
    <source>
        <dbReference type="ARBA" id="ARBA00023054"/>
    </source>
</evidence>
<keyword evidence="6" id="KW-0067">ATP-binding</keyword>
<feature type="compositionally biased region" description="Acidic residues" evidence="13">
    <location>
        <begin position="11"/>
        <end position="20"/>
    </location>
</feature>
<dbReference type="GO" id="GO:0005524">
    <property type="term" value="F:ATP binding"/>
    <property type="evidence" value="ECO:0007669"/>
    <property type="project" value="UniProtKB-KW"/>
</dbReference>
<feature type="region of interest" description="Disordered" evidence="13">
    <location>
        <begin position="1277"/>
        <end position="1349"/>
    </location>
</feature>
<evidence type="ECO:0000256" key="6">
    <source>
        <dbReference type="ARBA" id="ARBA00022840"/>
    </source>
</evidence>
<feature type="compositionally biased region" description="Polar residues" evidence="13">
    <location>
        <begin position="1277"/>
        <end position="1292"/>
    </location>
</feature>
<dbReference type="GO" id="GO:0005634">
    <property type="term" value="C:nucleus"/>
    <property type="evidence" value="ECO:0007669"/>
    <property type="project" value="UniProtKB-SubCell"/>
</dbReference>
<comment type="similarity">
    <text evidence="2">Belongs to the SMC family. SMC4 subfamily.</text>
</comment>
<feature type="compositionally biased region" description="Polar residues" evidence="13">
    <location>
        <begin position="1315"/>
        <end position="1332"/>
    </location>
</feature>
<keyword evidence="16" id="KW-1185">Reference proteome</keyword>
<feature type="coiled-coil region" evidence="12">
    <location>
        <begin position="744"/>
        <end position="971"/>
    </location>
</feature>
<proteinExistence type="inferred from homology"/>
<evidence type="ECO:0000256" key="8">
    <source>
        <dbReference type="ARBA" id="ARBA00023067"/>
    </source>
</evidence>
<keyword evidence="10" id="KW-0131">Cell cycle</keyword>
<comment type="caution">
    <text evidence="15">The sequence shown here is derived from an EMBL/GenBank/DDBJ whole genome shotgun (WGS) entry which is preliminary data.</text>
</comment>
<evidence type="ECO:0000313" key="16">
    <source>
        <dbReference type="Proteomes" id="UP001152888"/>
    </source>
</evidence>
<keyword evidence="4" id="KW-0547">Nucleotide-binding</keyword>
<evidence type="ECO:0000256" key="1">
    <source>
        <dbReference type="ARBA" id="ARBA00004123"/>
    </source>
</evidence>
<dbReference type="InterPro" id="IPR010935">
    <property type="entry name" value="SMC_hinge"/>
</dbReference>
<comment type="subcellular location">
    <subcellularLocation>
        <location evidence="1 11">Nucleus</location>
    </subcellularLocation>
</comment>
<accession>A0A9P0KU62</accession>
<gene>
    <name evidence="15" type="ORF">ACAOBT_LOCUS13946</name>
</gene>
<evidence type="ECO:0000256" key="12">
    <source>
        <dbReference type="SAM" id="Coils"/>
    </source>
</evidence>
<dbReference type="Gene3D" id="1.10.287.1490">
    <property type="match status" value="2"/>
</dbReference>
<feature type="compositionally biased region" description="Basic and acidic residues" evidence="13">
    <location>
        <begin position="1297"/>
        <end position="1313"/>
    </location>
</feature>
<dbReference type="GO" id="GO:0007076">
    <property type="term" value="P:mitotic chromosome condensation"/>
    <property type="evidence" value="ECO:0007669"/>
    <property type="project" value="TreeGrafter"/>
</dbReference>
<keyword evidence="5" id="KW-0498">Mitosis</keyword>
<dbReference type="GO" id="GO:0051301">
    <property type="term" value="P:cell division"/>
    <property type="evidence" value="ECO:0007669"/>
    <property type="project" value="UniProtKB-KW"/>
</dbReference>
<dbReference type="SUPFAM" id="SSF75553">
    <property type="entry name" value="Smc hinge domain"/>
    <property type="match status" value="1"/>
</dbReference>
<reference evidence="15" key="1">
    <citation type="submission" date="2022-03" db="EMBL/GenBank/DDBJ databases">
        <authorList>
            <person name="Sayadi A."/>
        </authorList>
    </citation>
    <scope>NUCLEOTIDE SEQUENCE</scope>
</reference>
<evidence type="ECO:0000256" key="13">
    <source>
        <dbReference type="SAM" id="MobiDB-lite"/>
    </source>
</evidence>
<dbReference type="SUPFAM" id="SSF58104">
    <property type="entry name" value="Methyl-accepting chemotaxis protein (MCP) signaling domain"/>
    <property type="match status" value="1"/>
</dbReference>
<keyword evidence="8" id="KW-0226">DNA condensation</keyword>
<keyword evidence="3" id="KW-0132">Cell division</keyword>
<dbReference type="SUPFAM" id="SSF52540">
    <property type="entry name" value="P-loop containing nucleoside triphosphate hydrolases"/>
    <property type="match status" value="1"/>
</dbReference>
<dbReference type="InterPro" id="IPR027417">
    <property type="entry name" value="P-loop_NTPase"/>
</dbReference>
<evidence type="ECO:0000259" key="14">
    <source>
        <dbReference type="SMART" id="SM00968"/>
    </source>
</evidence>
<feature type="region of interest" description="Disordered" evidence="13">
    <location>
        <begin position="1"/>
        <end position="20"/>
    </location>
</feature>
<dbReference type="SMART" id="SM00968">
    <property type="entry name" value="SMC_hinge"/>
    <property type="match status" value="1"/>
</dbReference>
<dbReference type="Gene3D" id="3.30.70.1620">
    <property type="match status" value="1"/>
</dbReference>
<feature type="coiled-coil region" evidence="12">
    <location>
        <begin position="1026"/>
        <end position="1097"/>
    </location>
</feature>
<dbReference type="PIRSF" id="PIRSF005719">
    <property type="entry name" value="SMC"/>
    <property type="match status" value="1"/>
</dbReference>
<evidence type="ECO:0000256" key="5">
    <source>
        <dbReference type="ARBA" id="ARBA00022776"/>
    </source>
</evidence>
<dbReference type="InterPro" id="IPR003395">
    <property type="entry name" value="RecF/RecN/SMC_N"/>
</dbReference>
<keyword evidence="7 12" id="KW-0175">Coiled coil</keyword>
<evidence type="ECO:0000256" key="2">
    <source>
        <dbReference type="ARBA" id="ARBA00006005"/>
    </source>
</evidence>
<dbReference type="PANTHER" id="PTHR18937">
    <property type="entry name" value="STRUCTURAL MAINTENANCE OF CHROMOSOMES SMC FAMILY MEMBER"/>
    <property type="match status" value="1"/>
</dbReference>
<dbReference type="Pfam" id="PF02463">
    <property type="entry name" value="SMC_N"/>
    <property type="match status" value="1"/>
</dbReference>
<evidence type="ECO:0000256" key="3">
    <source>
        <dbReference type="ARBA" id="ARBA00022618"/>
    </source>
</evidence>
<dbReference type="Proteomes" id="UP001152888">
    <property type="component" value="Unassembled WGS sequence"/>
</dbReference>
<organism evidence="15 16">
    <name type="scientific">Acanthoscelides obtectus</name>
    <name type="common">Bean weevil</name>
    <name type="synonym">Bruchus obtectus</name>
    <dbReference type="NCBI Taxonomy" id="200917"/>
    <lineage>
        <taxon>Eukaryota</taxon>
        <taxon>Metazoa</taxon>
        <taxon>Ecdysozoa</taxon>
        <taxon>Arthropoda</taxon>
        <taxon>Hexapoda</taxon>
        <taxon>Insecta</taxon>
        <taxon>Pterygota</taxon>
        <taxon>Neoptera</taxon>
        <taxon>Endopterygota</taxon>
        <taxon>Coleoptera</taxon>
        <taxon>Polyphaga</taxon>
        <taxon>Cucujiformia</taxon>
        <taxon>Chrysomeloidea</taxon>
        <taxon>Chrysomelidae</taxon>
        <taxon>Bruchinae</taxon>
        <taxon>Bruchini</taxon>
        <taxon>Acanthoscelides</taxon>
    </lineage>
</organism>
<dbReference type="FunFam" id="3.40.50.300:FF:000585">
    <property type="entry name" value="Structural maintenance of chromosomes 4"/>
    <property type="match status" value="1"/>
</dbReference>
<feature type="domain" description="SMC hinge" evidence="14">
    <location>
        <begin position="580"/>
        <end position="696"/>
    </location>
</feature>
<evidence type="ECO:0000313" key="15">
    <source>
        <dbReference type="EMBL" id="CAH1980379.1"/>
    </source>
</evidence>
<dbReference type="EMBL" id="CAKOFQ010006894">
    <property type="protein sequence ID" value="CAH1980379.1"/>
    <property type="molecule type" value="Genomic_DNA"/>
</dbReference>
<dbReference type="InterPro" id="IPR036277">
    <property type="entry name" value="SMC_hinge_sf"/>
</dbReference>
<keyword evidence="9 11" id="KW-0539">Nucleus</keyword>
<feature type="compositionally biased region" description="Basic and acidic residues" evidence="13">
    <location>
        <begin position="1"/>
        <end position="10"/>
    </location>
</feature>
<dbReference type="InterPro" id="IPR024704">
    <property type="entry name" value="SMC"/>
</dbReference>
<feature type="coiled-coil region" evidence="12">
    <location>
        <begin position="297"/>
        <end position="560"/>
    </location>
</feature>
<evidence type="ECO:0000256" key="10">
    <source>
        <dbReference type="ARBA" id="ARBA00023306"/>
    </source>
</evidence>
<name>A0A9P0KU62_ACAOB</name>
<dbReference type="GO" id="GO:0000796">
    <property type="term" value="C:condensin complex"/>
    <property type="evidence" value="ECO:0007669"/>
    <property type="project" value="TreeGrafter"/>
</dbReference>
<dbReference type="Gene3D" id="1.20.1060.20">
    <property type="match status" value="1"/>
</dbReference>
<dbReference type="Gene3D" id="3.40.50.300">
    <property type="entry name" value="P-loop containing nucleotide triphosphate hydrolases"/>
    <property type="match status" value="2"/>
</dbReference>
<sequence length="1349" mass="154041">MTAKENRTNEDDSDEELAFSDDDATFVDGIRIPPPTKPTLSFDPTGPRLIITKIDNNFFKSYAKGQVLGPFHKCFNAIVGPNGSGKSNVIDSLLFVFGYRATKIRSKKVSVLLHNSANYRNIQSCTVAVHFALIIDKDGDAYDTVPGSEFVVSRTANKDNSSFYQLNGRKVQFKEVAVLLKQHGIDLDHNRFLILQGEVEQIAMMKCKAENENESGMLEYLEDIIGTTRYKKPLAQVHERVDILSERRIEKLNRLQMVEKEVQELKGPMEEAVGFLKVENTVVSSKNFLYQKEIYVLNKKLTKINEDKSEIAEVQKKFLDTLADIEHKRKEKAKDLHVESARYEALQKRKEELNEAFNNANKKDIQLQENMVQMNTRRKKTKELLAQEKKKLDKLERTPEETEKGIAECEKKEAELTAKKEKLDEEKARVLASIRTETEALQEKKEEIQTDLVVLKKTVDETKAALALAESELKIYTSNEDGARTEYEDVKTVYENAASTIEERTRQVNTLKKKIPATEKSLKDATAEFNTVKMQEAKLLDEIRKKRSFLEERRSSMQASRSQGRVLDALMQQKREGKCPGLYGRLGDLGAIDQKYDIAISTACGPLDNIVVDTVDTAHWCIDYLKKHDIGRVTIIVLEKQEHLRATANTKIKTPENVHRLFDLVRVNDETIRTAFYYALGNTLVADDIEQATRIAYGAQRYRVVTLGGGLIETSGTMSGGGKTVSKGRMGQSVKVSNVDPRELEQLEESLQEMENSVRELRQKHNSLENQVNALQPELRQMKIDYEKFTMELQQLQQQQPQLKRQLKELEDKANSSKANPAQVRKMTKVIEEKRKLFEEASEAANALQTEVDKISKEINDKTLGKMKKLNSQIKETSQGIDKCRNEITRLKVAAATAGRDVKKTTEKIKNMEQDIEDMENRLRAMRDERAEVESDAAKLLKCVEEIAEQITAIENVYSDLKKVVADLTQQETKIKSEKVDVDQKVQVLNKQISECKGNIHQFEVKVSKLRLQEIPDEPREELKKYSDEEIENENVENVQKELENAENHLKVAKPNLRAIEEYCRKKGVYIERARELDDIISKRAEMRKLYDKLRTQRKDEFIAGYNIIKMKLKEMYQMITLGGDADFEMVDTYDPFTEGIQFNVRPPKKSWKKICNLSGGEKTLSSLALVFALHYYKPSPLYVMDEIDAALDFKNVSIVAHYIKDRTKNAQFIIISLRSNMFELCDNLIGIYKTFNCTKTITIDPRGYDTDRPRQMQSLEDDTMVTDMTIATRNSQQTANELRATQGSQQAEAAEPEPRKSSEEKEGDKETDAQNESVSSEITSSATTENAENPAVVEDSFQEEMDVD</sequence>
<dbReference type="PANTHER" id="PTHR18937:SF172">
    <property type="entry name" value="STRUCTURAL MAINTENANCE OF CHROMOSOMES PROTEIN"/>
    <property type="match status" value="1"/>
</dbReference>